<evidence type="ECO:0000313" key="3">
    <source>
        <dbReference type="Proteomes" id="UP000035760"/>
    </source>
</evidence>
<comment type="caution">
    <text evidence="2">The sequence shown here is derived from an EMBL/GenBank/DDBJ whole genome shotgun (WGS) entry which is preliminary data.</text>
</comment>
<dbReference type="STRING" id="1400863.BN873_20041"/>
<evidence type="ECO:0000259" key="1">
    <source>
        <dbReference type="Pfam" id="PF05943"/>
    </source>
</evidence>
<dbReference type="Pfam" id="PF05591">
    <property type="entry name" value="T6SS_VipA"/>
    <property type="match status" value="1"/>
</dbReference>
<dbReference type="Proteomes" id="UP000035760">
    <property type="component" value="Unassembled WGS sequence"/>
</dbReference>
<dbReference type="PANTHER" id="PTHR35565">
    <property type="entry name" value="CYTOPLASMIC PROTEIN-RELATED"/>
    <property type="match status" value="1"/>
</dbReference>
<dbReference type="RefSeq" id="WP_048671090.1">
    <property type="nucleotide sequence ID" value="NZ_CBTJ020000025.1"/>
</dbReference>
<gene>
    <name evidence="2" type="ORF">BN873_20041</name>
</gene>
<protein>
    <recommendedName>
        <fullName evidence="1">TssC1 N-terminal domain-containing protein</fullName>
    </recommendedName>
</protein>
<sequence length="504" mass="54273">MPDRIEFRLTLPTAISTPTQPDPEAPFRILIMADFSGRAAGETPASGLDRAGRPPLPVDMDRFAAVMSRLAPRLSLPLHGETSTEAITLRFSELDDFHPDALCRQLESLQSLCRSRANPPNLADLAQVTQPHPSLTVESPNPSQPPTEDHNALLERLLGKTPSHAQTGTGSGVGAIDGLVKAIVQPHIVQPDHQQAAWLAATDALLGERLRAILHHPDFQALEATWRSTYDLVAHVDSDAVQIELFDMTRNELLADLRAAGDDPRATRLYSILIDQGVRAADGHPWSLWVGDYHFGATTEDIALLASLGILAAEAGGPFLAAAAPSLLGCPATASLTDPALWTPPLAEHQRDWQALRTSSIAPWLGLATPRILLRLPYGQKTDPIEQFPFEEMPSGRDADAYLWGNPAFSCARLIADGFMENGFENGLNAPLALDDLSAHSYQQAGERALQPAVEALLGERAALSILAHGVMPILGSRQHNSARLAGFRSLANPATGLAGRWQT</sequence>
<dbReference type="PANTHER" id="PTHR35565:SF1">
    <property type="entry name" value="TYPE VI SECRETION SYSTEM CONTRACTILE SHEATH LARGE SUBUNIT"/>
    <property type="match status" value="1"/>
</dbReference>
<organism evidence="2 3">
    <name type="scientific">Candidatus Competibacter denitrificans Run_A_D11</name>
    <dbReference type="NCBI Taxonomy" id="1400863"/>
    <lineage>
        <taxon>Bacteria</taxon>
        <taxon>Pseudomonadati</taxon>
        <taxon>Pseudomonadota</taxon>
        <taxon>Gammaproteobacteria</taxon>
        <taxon>Candidatus Competibacteraceae</taxon>
        <taxon>Candidatus Competibacter</taxon>
    </lineage>
</organism>
<reference evidence="2" key="1">
    <citation type="submission" date="2013-07" db="EMBL/GenBank/DDBJ databases">
        <authorList>
            <person name="McIlroy S."/>
        </authorList>
    </citation>
    <scope>NUCLEOTIDE SEQUENCE [LARGE SCALE GENOMIC DNA]</scope>
    <source>
        <strain evidence="2">Run_A_D11</strain>
    </source>
</reference>
<dbReference type="EMBL" id="CBTJ020000025">
    <property type="protein sequence ID" value="CDI01717.1"/>
    <property type="molecule type" value="Genomic_DNA"/>
</dbReference>
<dbReference type="OrthoDB" id="9764000at2"/>
<dbReference type="InterPro" id="IPR010269">
    <property type="entry name" value="T6SS_TssC-like"/>
</dbReference>
<feature type="domain" description="TssC1 N-terminal" evidence="1">
    <location>
        <begin position="199"/>
        <end position="491"/>
    </location>
</feature>
<reference evidence="2" key="2">
    <citation type="submission" date="2014-03" db="EMBL/GenBank/DDBJ databases">
        <title>Candidatus Competibacter-lineage genomes retrieved from metagenomes reveal functional metabolic diversity.</title>
        <authorList>
            <person name="McIlroy S.J."/>
            <person name="Albertsen M."/>
            <person name="Andresen E.K."/>
            <person name="Saunders A.M."/>
            <person name="Kristiansen R."/>
            <person name="Stokholm-Bjerregaard M."/>
            <person name="Nielsen K.L."/>
            <person name="Nielsen P.H."/>
        </authorList>
    </citation>
    <scope>NUCLEOTIDE SEQUENCE</scope>
    <source>
        <strain evidence="2">Run_A_D11</strain>
    </source>
</reference>
<dbReference type="Pfam" id="PF05943">
    <property type="entry name" value="VipB"/>
    <property type="match status" value="1"/>
</dbReference>
<proteinExistence type="predicted"/>
<dbReference type="AlphaFoldDB" id="W6M2I4"/>
<dbReference type="InterPro" id="IPR044031">
    <property type="entry name" value="TssC1_N"/>
</dbReference>
<name>W6M2I4_9GAMM</name>
<dbReference type="InterPro" id="IPR008312">
    <property type="entry name" value="T6SS_TssB1"/>
</dbReference>
<accession>W6M2I4</accession>
<keyword evidence="3" id="KW-1185">Reference proteome</keyword>
<evidence type="ECO:0000313" key="2">
    <source>
        <dbReference type="EMBL" id="CDI01717.1"/>
    </source>
</evidence>